<comment type="subcellular location">
    <subcellularLocation>
        <location evidence="1">Cell outer membrane</location>
    </subcellularLocation>
</comment>
<dbReference type="EMBL" id="BAJS01000001">
    <property type="protein sequence ID" value="GAK35065.1"/>
    <property type="molecule type" value="Genomic_DNA"/>
</dbReference>
<keyword evidence="4" id="KW-0472">Membrane</keyword>
<evidence type="ECO:0000256" key="1">
    <source>
        <dbReference type="ARBA" id="ARBA00004442"/>
    </source>
</evidence>
<dbReference type="Pfam" id="PF07980">
    <property type="entry name" value="SusD_RagB"/>
    <property type="match status" value="1"/>
</dbReference>
<evidence type="ECO:0000256" key="5">
    <source>
        <dbReference type="ARBA" id="ARBA00023237"/>
    </source>
</evidence>
<protein>
    <submittedName>
        <fullName evidence="8">Outer membrane protein</fullName>
    </submittedName>
</protein>
<dbReference type="GO" id="GO:0009279">
    <property type="term" value="C:cell outer membrane"/>
    <property type="evidence" value="ECO:0007669"/>
    <property type="project" value="UniProtKB-SubCell"/>
</dbReference>
<sequence length="422" mass="48018">MDIKPVGKVIPTSLDDYRDVMTYAYSTVSSDRSLSTVRGDELQLIYDDWGDYIPYYNIFIWNDVNTDQNTNSFSWQHYYKAILNANQVILSAEGATDGTQAGIDQLRGEAFLMRAYMHFGLVSLFADTYNSANLNKKAIPLATTIDVWKNYERNTVGEVYEQIFSDLESGIKLLNVDEQSKGLNYRFSKVSAYGFAARVYAYVGNWEKAHEYAKKAYDINHTLVDMNSSTALLPVNYASTENVLAMEQTFVSLLKSRFTISDNLLNAFDKENDLRFGKYFERSGSNYKCSLGYKIDNKVSMRTSEFYLLLAASEAQVSGGNQETAKTYLKELLSKRLKAAFYATEAASIDGMGKDAFLQRVQEERFRELACQGFRWYDLKFFGQPSITKTFNGESFVLQKNDARYILPFPTEAVEANPNLLN</sequence>
<keyword evidence="9" id="KW-1185">Reference proteome</keyword>
<keyword evidence="5" id="KW-0998">Cell outer membrane</keyword>
<evidence type="ECO:0000313" key="9">
    <source>
        <dbReference type="Proteomes" id="UP000027601"/>
    </source>
</evidence>
<dbReference type="Gene3D" id="1.25.40.390">
    <property type="match status" value="1"/>
</dbReference>
<comment type="similarity">
    <text evidence="2">Belongs to the SusD family.</text>
</comment>
<gene>
    <name evidence="8" type="ORF">JCM15093_140</name>
</gene>
<keyword evidence="3" id="KW-0732">Signal</keyword>
<feature type="domain" description="RagB/SusD" evidence="6">
    <location>
        <begin position="286"/>
        <end position="381"/>
    </location>
</feature>
<evidence type="ECO:0000256" key="2">
    <source>
        <dbReference type="ARBA" id="ARBA00006275"/>
    </source>
</evidence>
<dbReference type="Proteomes" id="UP000027601">
    <property type="component" value="Unassembled WGS sequence"/>
</dbReference>
<dbReference type="InterPro" id="IPR033985">
    <property type="entry name" value="SusD-like_N"/>
</dbReference>
<organism evidence="8 9">
    <name type="scientific">Bacteroides graminisolvens DSM 19988 = JCM 15093</name>
    <dbReference type="NCBI Taxonomy" id="1121097"/>
    <lineage>
        <taxon>Bacteria</taxon>
        <taxon>Pseudomonadati</taxon>
        <taxon>Bacteroidota</taxon>
        <taxon>Bacteroidia</taxon>
        <taxon>Bacteroidales</taxon>
        <taxon>Bacteroidaceae</taxon>
        <taxon>Bacteroides</taxon>
    </lineage>
</organism>
<evidence type="ECO:0000256" key="4">
    <source>
        <dbReference type="ARBA" id="ARBA00023136"/>
    </source>
</evidence>
<comment type="caution">
    <text evidence="8">The sequence shown here is derived from an EMBL/GenBank/DDBJ whole genome shotgun (WGS) entry which is preliminary data.</text>
</comment>
<dbReference type="InterPro" id="IPR011990">
    <property type="entry name" value="TPR-like_helical_dom_sf"/>
</dbReference>
<dbReference type="RefSeq" id="WP_024995330.1">
    <property type="nucleotide sequence ID" value="NZ_BAJS01000001.1"/>
</dbReference>
<feature type="domain" description="SusD-like N-terminal" evidence="7">
    <location>
        <begin position="55"/>
        <end position="200"/>
    </location>
</feature>
<name>A0A069CY71_9BACE</name>
<dbReference type="InterPro" id="IPR012944">
    <property type="entry name" value="SusD_RagB_dom"/>
</dbReference>
<accession>A0A069CY71</accession>
<dbReference type="AlphaFoldDB" id="A0A069CY71"/>
<dbReference type="SUPFAM" id="SSF48452">
    <property type="entry name" value="TPR-like"/>
    <property type="match status" value="1"/>
</dbReference>
<evidence type="ECO:0000313" key="8">
    <source>
        <dbReference type="EMBL" id="GAK35065.1"/>
    </source>
</evidence>
<reference evidence="8 9" key="1">
    <citation type="journal article" date="2015" name="Microbes Environ.">
        <title>Distribution and evolution of nitrogen fixation genes in the phylum bacteroidetes.</title>
        <authorList>
            <person name="Inoue J."/>
            <person name="Oshima K."/>
            <person name="Suda W."/>
            <person name="Sakamoto M."/>
            <person name="Iino T."/>
            <person name="Noda S."/>
            <person name="Hongoh Y."/>
            <person name="Hattori M."/>
            <person name="Ohkuma M."/>
        </authorList>
    </citation>
    <scope>NUCLEOTIDE SEQUENCE [LARGE SCALE GENOMIC DNA]</scope>
    <source>
        <strain evidence="8 9">JCM 15093</strain>
    </source>
</reference>
<dbReference type="STRING" id="1121097.GCA_000428125_00400"/>
<dbReference type="eggNOG" id="COG0388">
    <property type="taxonomic scope" value="Bacteria"/>
</dbReference>
<proteinExistence type="inferred from homology"/>
<evidence type="ECO:0000259" key="7">
    <source>
        <dbReference type="Pfam" id="PF14322"/>
    </source>
</evidence>
<evidence type="ECO:0000256" key="3">
    <source>
        <dbReference type="ARBA" id="ARBA00022729"/>
    </source>
</evidence>
<evidence type="ECO:0000259" key="6">
    <source>
        <dbReference type="Pfam" id="PF07980"/>
    </source>
</evidence>
<dbReference type="Pfam" id="PF14322">
    <property type="entry name" value="SusD-like_3"/>
    <property type="match status" value="1"/>
</dbReference>
<dbReference type="OrthoDB" id="630434at2"/>